<dbReference type="Proteomes" id="UP000663828">
    <property type="component" value="Unassembled WGS sequence"/>
</dbReference>
<dbReference type="EMBL" id="CAJNOR010002952">
    <property type="protein sequence ID" value="CAF1360599.1"/>
    <property type="molecule type" value="Genomic_DNA"/>
</dbReference>
<protein>
    <submittedName>
        <fullName evidence="1">Uncharacterized protein</fullName>
    </submittedName>
</protein>
<evidence type="ECO:0000313" key="1">
    <source>
        <dbReference type="EMBL" id="CAF1360599.1"/>
    </source>
</evidence>
<name>A0A815I2I2_ADIRI</name>
<accession>A0A815I2I2</accession>
<gene>
    <name evidence="1" type="ORF">XAT740_LOCUS31992</name>
</gene>
<comment type="caution">
    <text evidence="1">The sequence shown here is derived from an EMBL/GenBank/DDBJ whole genome shotgun (WGS) entry which is preliminary data.</text>
</comment>
<organism evidence="1 2">
    <name type="scientific">Adineta ricciae</name>
    <name type="common">Rotifer</name>
    <dbReference type="NCBI Taxonomy" id="249248"/>
    <lineage>
        <taxon>Eukaryota</taxon>
        <taxon>Metazoa</taxon>
        <taxon>Spiralia</taxon>
        <taxon>Gnathifera</taxon>
        <taxon>Rotifera</taxon>
        <taxon>Eurotatoria</taxon>
        <taxon>Bdelloidea</taxon>
        <taxon>Adinetida</taxon>
        <taxon>Adinetidae</taxon>
        <taxon>Adineta</taxon>
    </lineage>
</organism>
<reference evidence="1" key="1">
    <citation type="submission" date="2021-02" db="EMBL/GenBank/DDBJ databases">
        <authorList>
            <person name="Nowell W R."/>
        </authorList>
    </citation>
    <scope>NUCLEOTIDE SEQUENCE</scope>
</reference>
<dbReference type="AlphaFoldDB" id="A0A815I2I2"/>
<feature type="non-terminal residue" evidence="1">
    <location>
        <position position="1"/>
    </location>
</feature>
<evidence type="ECO:0000313" key="2">
    <source>
        <dbReference type="Proteomes" id="UP000663828"/>
    </source>
</evidence>
<keyword evidence="2" id="KW-1185">Reference proteome</keyword>
<proteinExistence type="predicted"/>
<sequence>MGCTGKKQRVLPQFAHFFTFHQGSLSTQLFYGTYPTRYNIHENIFDDLVTVIIA</sequence>